<dbReference type="GO" id="GO:0046872">
    <property type="term" value="F:metal ion binding"/>
    <property type="evidence" value="ECO:0007669"/>
    <property type="project" value="UniProtKB-KW"/>
</dbReference>
<dbReference type="SUPFAM" id="SSF49503">
    <property type="entry name" value="Cupredoxins"/>
    <property type="match status" value="1"/>
</dbReference>
<protein>
    <recommendedName>
        <fullName evidence="4">Basic blue protein</fullName>
    </recommendedName>
    <alternativeName>
        <fullName evidence="5">Plantacyanin</fullName>
    </alternativeName>
</protein>
<organism evidence="8 9">
    <name type="scientific">Actinidia rufa</name>
    <dbReference type="NCBI Taxonomy" id="165716"/>
    <lineage>
        <taxon>Eukaryota</taxon>
        <taxon>Viridiplantae</taxon>
        <taxon>Streptophyta</taxon>
        <taxon>Embryophyta</taxon>
        <taxon>Tracheophyta</taxon>
        <taxon>Spermatophyta</taxon>
        <taxon>Magnoliopsida</taxon>
        <taxon>eudicotyledons</taxon>
        <taxon>Gunneridae</taxon>
        <taxon>Pentapetalae</taxon>
        <taxon>asterids</taxon>
        <taxon>Ericales</taxon>
        <taxon>Actinidiaceae</taxon>
        <taxon>Actinidia</taxon>
    </lineage>
</organism>
<accession>A0A7J0ES76</accession>
<evidence type="ECO:0000313" key="9">
    <source>
        <dbReference type="Proteomes" id="UP000585474"/>
    </source>
</evidence>
<dbReference type="OrthoDB" id="2011645at2759"/>
<dbReference type="Gene3D" id="2.60.40.420">
    <property type="entry name" value="Cupredoxins - blue copper proteins"/>
    <property type="match status" value="1"/>
</dbReference>
<dbReference type="Proteomes" id="UP000585474">
    <property type="component" value="Unassembled WGS sequence"/>
</dbReference>
<dbReference type="FunFam" id="2.60.40.420:FF:000013">
    <property type="entry name" value="basic blue protein-like"/>
    <property type="match status" value="1"/>
</dbReference>
<dbReference type="InterPro" id="IPR041844">
    <property type="entry name" value="Plantacyanin"/>
</dbReference>
<dbReference type="GO" id="GO:0009055">
    <property type="term" value="F:electron transfer activity"/>
    <property type="evidence" value="ECO:0007669"/>
    <property type="project" value="InterPro"/>
</dbReference>
<evidence type="ECO:0000256" key="6">
    <source>
        <dbReference type="SAM" id="SignalP"/>
    </source>
</evidence>
<evidence type="ECO:0000256" key="1">
    <source>
        <dbReference type="ARBA" id="ARBA00022723"/>
    </source>
</evidence>
<dbReference type="EMBL" id="BJWL01000006">
    <property type="protein sequence ID" value="GFY89335.1"/>
    <property type="molecule type" value="Genomic_DNA"/>
</dbReference>
<dbReference type="PANTHER" id="PTHR33021:SF424">
    <property type="entry name" value="BASIC BLUE PROTEIN"/>
    <property type="match status" value="1"/>
</dbReference>
<keyword evidence="3" id="KW-1015">Disulfide bond</keyword>
<evidence type="ECO:0000313" key="8">
    <source>
        <dbReference type="EMBL" id="GFY89335.1"/>
    </source>
</evidence>
<proteinExistence type="predicted"/>
<evidence type="ECO:0000256" key="5">
    <source>
        <dbReference type="ARBA" id="ARBA00082491"/>
    </source>
</evidence>
<dbReference type="InterPro" id="IPR039391">
    <property type="entry name" value="Phytocyanin-like"/>
</dbReference>
<evidence type="ECO:0000259" key="7">
    <source>
        <dbReference type="PROSITE" id="PS51485"/>
    </source>
</evidence>
<comment type="caution">
    <text evidence="8">The sequence shown here is derived from an EMBL/GenBank/DDBJ whole genome shotgun (WGS) entry which is preliminary data.</text>
</comment>
<dbReference type="Pfam" id="PF02298">
    <property type="entry name" value="Cu_bind_like"/>
    <property type="match status" value="1"/>
</dbReference>
<dbReference type="PROSITE" id="PS51485">
    <property type="entry name" value="PHYTOCYANIN"/>
    <property type="match status" value="1"/>
</dbReference>
<evidence type="ECO:0000256" key="2">
    <source>
        <dbReference type="ARBA" id="ARBA00023008"/>
    </source>
</evidence>
<dbReference type="PROSITE" id="PS00196">
    <property type="entry name" value="COPPER_BLUE"/>
    <property type="match status" value="1"/>
</dbReference>
<dbReference type="CDD" id="cd11013">
    <property type="entry name" value="Plantacyanin"/>
    <property type="match status" value="1"/>
</dbReference>
<gene>
    <name evidence="8" type="ORF">Acr_06g0012750</name>
</gene>
<dbReference type="PANTHER" id="PTHR33021">
    <property type="entry name" value="BLUE COPPER PROTEIN"/>
    <property type="match status" value="1"/>
</dbReference>
<dbReference type="InterPro" id="IPR003245">
    <property type="entry name" value="Phytocyanin_dom"/>
</dbReference>
<evidence type="ECO:0000256" key="4">
    <source>
        <dbReference type="ARBA" id="ARBA00071970"/>
    </source>
</evidence>
<keyword evidence="9" id="KW-1185">Reference proteome</keyword>
<keyword evidence="2" id="KW-0186">Copper</keyword>
<feature type="signal peptide" evidence="6">
    <location>
        <begin position="1"/>
        <end position="31"/>
    </location>
</feature>
<name>A0A7J0ES76_9ERIC</name>
<dbReference type="InterPro" id="IPR028871">
    <property type="entry name" value="BlueCu_1_BS"/>
</dbReference>
<evidence type="ECO:0000256" key="3">
    <source>
        <dbReference type="ARBA" id="ARBA00023157"/>
    </source>
</evidence>
<feature type="chain" id="PRO_5029519723" description="Basic blue protein" evidence="6">
    <location>
        <begin position="32"/>
        <end position="127"/>
    </location>
</feature>
<keyword evidence="6" id="KW-0732">Signal</keyword>
<dbReference type="GO" id="GO:0005886">
    <property type="term" value="C:plasma membrane"/>
    <property type="evidence" value="ECO:0007669"/>
    <property type="project" value="TreeGrafter"/>
</dbReference>
<dbReference type="InterPro" id="IPR008972">
    <property type="entry name" value="Cupredoxin"/>
</dbReference>
<dbReference type="AlphaFoldDB" id="A0A7J0ES76"/>
<sequence length="127" mass="13247">MSQQGRCNALVAAAAAVLCAAVLLHIEVAQAATFTVGDAGGWTFGVQNWPNGKTFRAGDILVFNYMPGMHTVVEVDKAGYDSCKIPANAKVFSSGKDQITLVKGGNYFICGIPGHCQAGMKIAVIAI</sequence>
<feature type="domain" description="Phytocyanin" evidence="7">
    <location>
        <begin position="32"/>
        <end position="127"/>
    </location>
</feature>
<keyword evidence="1" id="KW-0479">Metal-binding</keyword>
<reference evidence="8 9" key="1">
    <citation type="submission" date="2019-07" db="EMBL/GenBank/DDBJ databases">
        <title>De Novo Assembly of kiwifruit Actinidia rufa.</title>
        <authorList>
            <person name="Sugita-Konishi S."/>
            <person name="Sato K."/>
            <person name="Mori E."/>
            <person name="Abe Y."/>
            <person name="Kisaki G."/>
            <person name="Hamano K."/>
            <person name="Suezawa K."/>
            <person name="Otani M."/>
            <person name="Fukuda T."/>
            <person name="Manabe T."/>
            <person name="Gomi K."/>
            <person name="Tabuchi M."/>
            <person name="Akimitsu K."/>
            <person name="Kataoka I."/>
        </authorList>
    </citation>
    <scope>NUCLEOTIDE SEQUENCE [LARGE SCALE GENOMIC DNA]</scope>
    <source>
        <strain evidence="9">cv. Fuchu</strain>
    </source>
</reference>